<dbReference type="Gene3D" id="2.60.210.10">
    <property type="entry name" value="Apoptosis, Tumor Necrosis Factor Receptor Associated Protein 2, Chain A"/>
    <property type="match status" value="1"/>
</dbReference>
<evidence type="ECO:0000313" key="2">
    <source>
        <dbReference type="Proteomes" id="UP001652625"/>
    </source>
</evidence>
<dbReference type="Pfam" id="PF21355">
    <property type="entry name" value="TRAF-mep_MATH"/>
    <property type="match status" value="1"/>
</dbReference>
<proteinExistence type="predicted"/>
<dbReference type="RefSeq" id="XP_065671769.1">
    <property type="nucleotide sequence ID" value="XM_065815697.1"/>
</dbReference>
<organism evidence="2 3">
    <name type="scientific">Hydra vulgaris</name>
    <name type="common">Hydra</name>
    <name type="synonym">Hydra attenuata</name>
    <dbReference type="NCBI Taxonomy" id="6087"/>
    <lineage>
        <taxon>Eukaryota</taxon>
        <taxon>Metazoa</taxon>
        <taxon>Cnidaria</taxon>
        <taxon>Hydrozoa</taxon>
        <taxon>Hydroidolina</taxon>
        <taxon>Anthoathecata</taxon>
        <taxon>Aplanulata</taxon>
        <taxon>Hydridae</taxon>
        <taxon>Hydra</taxon>
    </lineage>
</organism>
<gene>
    <name evidence="3" type="primary">LOC136089646</name>
</gene>
<reference evidence="3" key="1">
    <citation type="submission" date="2025-08" db="UniProtKB">
        <authorList>
            <consortium name="RefSeq"/>
        </authorList>
    </citation>
    <scope>IDENTIFICATION</scope>
</reference>
<protein>
    <submittedName>
        <fullName evidence="3">TNF receptor-associated factor 3-like</fullName>
    </submittedName>
</protein>
<evidence type="ECO:0000259" key="1">
    <source>
        <dbReference type="PROSITE" id="PS50144"/>
    </source>
</evidence>
<evidence type="ECO:0000313" key="3">
    <source>
        <dbReference type="RefSeq" id="XP_065671769.1"/>
    </source>
</evidence>
<keyword evidence="2" id="KW-1185">Reference proteome</keyword>
<dbReference type="InterPro" id="IPR008974">
    <property type="entry name" value="TRAF-like"/>
</dbReference>
<dbReference type="SUPFAM" id="SSF49599">
    <property type="entry name" value="TRAF domain-like"/>
    <property type="match status" value="1"/>
</dbReference>
<dbReference type="Proteomes" id="UP001652625">
    <property type="component" value="Chromosome 13"/>
</dbReference>
<accession>A0ABM4DBM3</accession>
<dbReference type="GeneID" id="136089646"/>
<feature type="domain" description="MATH" evidence="1">
    <location>
        <begin position="53"/>
        <end position="187"/>
    </location>
</feature>
<name>A0ABM4DBM3_HYDVU</name>
<dbReference type="PROSITE" id="PS50144">
    <property type="entry name" value="MATH"/>
    <property type="match status" value="1"/>
</dbReference>
<dbReference type="InterPro" id="IPR002083">
    <property type="entry name" value="MATH/TRAF_dom"/>
</dbReference>
<dbReference type="InterPro" id="IPR049342">
    <property type="entry name" value="TRAF1-6_MATH_dom"/>
</dbReference>
<sequence length="188" mass="22074">MLVLTNQEGLQKVNNEITKLNQIVEENSAEFLKLKKIIKSNKNNITQRTFKEIQIIKLDQMNLRLLSDEAYYSDPVYTPEGYRYRMKILTRSTNEKNKAVYFQILRGEVDDALKWPFTKKIICALRNKDKYFAHTIASDNYIQTLNSSSFEKPTEEYNVAVGFPNFISQEELQQFIINNNLFITITIQ</sequence>